<dbReference type="Proteomes" id="UP000621560">
    <property type="component" value="Unassembled WGS sequence"/>
</dbReference>
<dbReference type="RefSeq" id="WP_190921625.1">
    <property type="nucleotide sequence ID" value="NZ_JACXIZ010000072.1"/>
</dbReference>
<accession>A0A927BZN5</accession>
<dbReference type="InterPro" id="IPR029055">
    <property type="entry name" value="Ntn_hydrolases_N"/>
</dbReference>
<dbReference type="InterPro" id="IPR043138">
    <property type="entry name" value="GGT_lsub"/>
</dbReference>
<dbReference type="EMBL" id="JACXIZ010000072">
    <property type="protein sequence ID" value="MBD2848530.1"/>
    <property type="molecule type" value="Genomic_DNA"/>
</dbReference>
<protein>
    <recommendedName>
        <fullName evidence="6">Glutathione hydrolase proenzyme</fullName>
        <ecNumber evidence="6">2.3.2.2</ecNumber>
        <ecNumber evidence="6">3.4.19.13</ecNumber>
    </recommendedName>
    <component>
        <recommendedName>
            <fullName evidence="6">Glutathione hydrolase large chain</fullName>
        </recommendedName>
    </component>
    <component>
        <recommendedName>
            <fullName evidence="6">Glutathione hydrolase small chain</fullName>
        </recommendedName>
    </component>
</protein>
<sequence length="531" mass="56531">MNSGLAMGYRSMIASPHRLASAAGSAVMARGGNAFDAAVAISATLGVVYPHMTGIGGDAFFLLRDGRTGEVRGLNGSGRSAAACTPALYTGCGLDAIPQRGVGSAITVPGMVDAWWEVSQRYGRLPWDELLEEAIGYAERGFPVSPGLRHWIVKDEPLLRNDAGLSRTYLPGGAVPDIGARLTHPELAATMRGIAAGGRDHFYNGALARELATAIARDGGVLTMDDLAAHRAEWVTPLRTTYRGYDVLQMPPNSQGFSLLLMLNMLERVELGAMHRESAEFFHLMAEVVKAAFRDRDRYLTDPDFADIPLERLLSKPYAAELYAAIEAAGAAASPLASPPIGQDTAYAAVVDEEGNCVSFIQSLYFDFGAGYTAGDTGVLLQNRGSFFALDPRQPNVLAPRKRSFHTLMPGMVLRGGRPHALLGTQGGEGQPQTSLSVLTGLLDFGCDAEQALALPRWIYGRTWGEASDALRIEDRGYGEQARQLRAMGHKVELLSPWDLGTGTAQAITIGADGLLGGAADPRGDGMAIGR</sequence>
<keyword evidence="8" id="KW-1185">Reference proteome</keyword>
<comment type="caution">
    <text evidence="7">The sequence shown here is derived from an EMBL/GenBank/DDBJ whole genome shotgun (WGS) entry which is preliminary data.</text>
</comment>
<comment type="pathway">
    <text evidence="6">Sulfur metabolism; glutathione metabolism.</text>
</comment>
<evidence type="ECO:0000256" key="5">
    <source>
        <dbReference type="PIRSR" id="PIRSR600101-2"/>
    </source>
</evidence>
<evidence type="ECO:0000256" key="3">
    <source>
        <dbReference type="ARBA" id="ARBA00047417"/>
    </source>
</evidence>
<keyword evidence="6 7" id="KW-0012">Acyltransferase</keyword>
<reference evidence="7" key="1">
    <citation type="submission" date="2020-09" db="EMBL/GenBank/DDBJ databases">
        <title>A novel bacterium of genus Paenibacillus, isolated from South China Sea.</title>
        <authorList>
            <person name="Huang H."/>
            <person name="Mo K."/>
            <person name="Hu Y."/>
        </authorList>
    </citation>
    <scope>NUCLEOTIDE SEQUENCE</scope>
    <source>
        <strain evidence="7">IB182496</strain>
    </source>
</reference>
<dbReference type="PANTHER" id="PTHR43881">
    <property type="entry name" value="GAMMA-GLUTAMYLTRANSPEPTIDASE (AFU_ORTHOLOGUE AFUA_4G13580)"/>
    <property type="match status" value="1"/>
</dbReference>
<dbReference type="Gene3D" id="1.10.246.130">
    <property type="match status" value="1"/>
</dbReference>
<evidence type="ECO:0000256" key="4">
    <source>
        <dbReference type="PIRSR" id="PIRSR600101-1"/>
    </source>
</evidence>
<comment type="PTM">
    <text evidence="6">Cleaved by autocatalysis into a large and a small subunit.</text>
</comment>
<evidence type="ECO:0000256" key="1">
    <source>
        <dbReference type="ARBA" id="ARBA00001049"/>
    </source>
</evidence>
<feature type="binding site" evidence="5">
    <location>
        <position position="428"/>
    </location>
    <ligand>
        <name>L-glutamate</name>
        <dbReference type="ChEBI" id="CHEBI:29985"/>
    </ligand>
</feature>
<dbReference type="EC" id="2.3.2.2" evidence="6"/>
<dbReference type="InterPro" id="IPR000101">
    <property type="entry name" value="GGT_peptidase"/>
</dbReference>
<dbReference type="Gene3D" id="3.60.20.40">
    <property type="match status" value="1"/>
</dbReference>
<comment type="similarity">
    <text evidence="6">Belongs to the gamma-glutamyltransferase family.</text>
</comment>
<keyword evidence="6" id="KW-0317">Glutathione biosynthesis</keyword>
<proteinExistence type="inferred from homology"/>
<dbReference type="PRINTS" id="PR01210">
    <property type="entry name" value="GGTRANSPTASE"/>
</dbReference>
<dbReference type="InterPro" id="IPR052896">
    <property type="entry name" value="GGT-like_enzyme"/>
</dbReference>
<dbReference type="GO" id="GO:0036374">
    <property type="term" value="F:glutathione hydrolase activity"/>
    <property type="evidence" value="ECO:0007669"/>
    <property type="project" value="UniProtKB-UniRule"/>
</dbReference>
<comment type="catalytic activity">
    <reaction evidence="1 6">
        <text>an S-substituted glutathione + H2O = an S-substituted L-cysteinylglycine + L-glutamate</text>
        <dbReference type="Rhea" id="RHEA:59468"/>
        <dbReference type="ChEBI" id="CHEBI:15377"/>
        <dbReference type="ChEBI" id="CHEBI:29985"/>
        <dbReference type="ChEBI" id="CHEBI:90779"/>
        <dbReference type="ChEBI" id="CHEBI:143103"/>
        <dbReference type="EC" id="3.4.19.13"/>
    </reaction>
</comment>
<keyword evidence="6" id="KW-0378">Hydrolase</keyword>
<dbReference type="Pfam" id="PF01019">
    <property type="entry name" value="G_glu_transpept"/>
    <property type="match status" value="1"/>
</dbReference>
<feature type="active site" description="Nucleophile" evidence="4">
    <location>
        <position position="345"/>
    </location>
</feature>
<keyword evidence="6 7" id="KW-0808">Transferase</keyword>
<evidence type="ECO:0000256" key="2">
    <source>
        <dbReference type="ARBA" id="ARBA00001089"/>
    </source>
</evidence>
<dbReference type="SUPFAM" id="SSF56235">
    <property type="entry name" value="N-terminal nucleophile aminohydrolases (Ntn hydrolases)"/>
    <property type="match status" value="1"/>
</dbReference>
<evidence type="ECO:0000313" key="7">
    <source>
        <dbReference type="EMBL" id="MBD2848530.1"/>
    </source>
</evidence>
<evidence type="ECO:0000313" key="8">
    <source>
        <dbReference type="Proteomes" id="UP000621560"/>
    </source>
</evidence>
<dbReference type="InterPro" id="IPR043137">
    <property type="entry name" value="GGT_ssub_C"/>
</dbReference>
<comment type="catalytic activity">
    <reaction evidence="2 6">
        <text>glutathione + H2O = L-cysteinylglycine + L-glutamate</text>
        <dbReference type="Rhea" id="RHEA:28807"/>
        <dbReference type="ChEBI" id="CHEBI:15377"/>
        <dbReference type="ChEBI" id="CHEBI:29985"/>
        <dbReference type="ChEBI" id="CHEBI:57925"/>
        <dbReference type="ChEBI" id="CHEBI:61694"/>
        <dbReference type="EC" id="3.4.19.13"/>
    </reaction>
</comment>
<dbReference type="EC" id="3.4.19.13" evidence="6"/>
<evidence type="ECO:0000256" key="6">
    <source>
        <dbReference type="RuleBase" id="RU368036"/>
    </source>
</evidence>
<dbReference type="NCBIfam" id="TIGR00066">
    <property type="entry name" value="g_glut_trans"/>
    <property type="match status" value="1"/>
</dbReference>
<dbReference type="GO" id="GO:0006750">
    <property type="term" value="P:glutathione biosynthetic process"/>
    <property type="evidence" value="ECO:0007669"/>
    <property type="project" value="UniProtKB-KW"/>
</dbReference>
<dbReference type="AlphaFoldDB" id="A0A927BZN5"/>
<comment type="subunit">
    <text evidence="6">This enzyme consists of two polypeptide chains, which are synthesized in precursor form from a single polypeptide.</text>
</comment>
<comment type="catalytic activity">
    <reaction evidence="3 6">
        <text>an N-terminal (5-L-glutamyl)-[peptide] + an alpha-amino acid = 5-L-glutamyl amino acid + an N-terminal L-alpha-aminoacyl-[peptide]</text>
        <dbReference type="Rhea" id="RHEA:23904"/>
        <dbReference type="Rhea" id="RHEA-COMP:9780"/>
        <dbReference type="Rhea" id="RHEA-COMP:9795"/>
        <dbReference type="ChEBI" id="CHEBI:77644"/>
        <dbReference type="ChEBI" id="CHEBI:78597"/>
        <dbReference type="ChEBI" id="CHEBI:78599"/>
        <dbReference type="ChEBI" id="CHEBI:78608"/>
        <dbReference type="EC" id="2.3.2.2"/>
    </reaction>
</comment>
<dbReference type="PANTHER" id="PTHR43881:SF1">
    <property type="entry name" value="GAMMA-GLUTAMYLTRANSPEPTIDASE (AFU_ORTHOLOGUE AFUA_4G13580)"/>
    <property type="match status" value="1"/>
</dbReference>
<dbReference type="GO" id="GO:0006751">
    <property type="term" value="P:glutathione catabolic process"/>
    <property type="evidence" value="ECO:0007669"/>
    <property type="project" value="UniProtKB-UniRule"/>
</dbReference>
<name>A0A927BZN5_9BACL</name>
<gene>
    <name evidence="7" type="primary">ggt</name>
    <name evidence="7" type="ORF">IDH44_25400</name>
</gene>
<keyword evidence="6" id="KW-0865">Zymogen</keyword>
<organism evidence="7 8">
    <name type="scientific">Paenibacillus sabuli</name>
    <dbReference type="NCBI Taxonomy" id="2772509"/>
    <lineage>
        <taxon>Bacteria</taxon>
        <taxon>Bacillati</taxon>
        <taxon>Bacillota</taxon>
        <taxon>Bacilli</taxon>
        <taxon>Bacillales</taxon>
        <taxon>Paenibacillaceae</taxon>
        <taxon>Paenibacillus</taxon>
    </lineage>
</organism>
<dbReference type="GO" id="GO:0103068">
    <property type="term" value="F:leukotriene C4 gamma-glutamyl transferase activity"/>
    <property type="evidence" value="ECO:0007669"/>
    <property type="project" value="UniProtKB-EC"/>
</dbReference>